<feature type="non-terminal residue" evidence="2">
    <location>
        <position position="146"/>
    </location>
</feature>
<dbReference type="EMBL" id="KQ253333">
    <property type="protein sequence ID" value="KNC69782.1"/>
    <property type="molecule type" value="Genomic_DNA"/>
</dbReference>
<dbReference type="RefSeq" id="XP_014143684.1">
    <property type="nucleotide sequence ID" value="XM_014288209.1"/>
</dbReference>
<feature type="compositionally biased region" description="Basic and acidic residues" evidence="1">
    <location>
        <begin position="46"/>
        <end position="58"/>
    </location>
</feature>
<dbReference type="AlphaFoldDB" id="A0A0L0EZB4"/>
<name>A0A0L0EZB4_9EUKA</name>
<feature type="compositionally biased region" description="Polar residues" evidence="1">
    <location>
        <begin position="13"/>
        <end position="25"/>
    </location>
</feature>
<feature type="compositionally biased region" description="Polar residues" evidence="1">
    <location>
        <begin position="89"/>
        <end position="98"/>
    </location>
</feature>
<reference evidence="2 3" key="1">
    <citation type="submission" date="2011-02" db="EMBL/GenBank/DDBJ databases">
        <title>The Genome Sequence of Sphaeroforma arctica JP610.</title>
        <authorList>
            <consortium name="The Broad Institute Genome Sequencing Platform"/>
            <person name="Russ C."/>
            <person name="Cuomo C."/>
            <person name="Young S.K."/>
            <person name="Zeng Q."/>
            <person name="Gargeya S."/>
            <person name="Alvarado L."/>
            <person name="Berlin A."/>
            <person name="Chapman S.B."/>
            <person name="Chen Z."/>
            <person name="Freedman E."/>
            <person name="Gellesch M."/>
            <person name="Goldberg J."/>
            <person name="Griggs A."/>
            <person name="Gujja S."/>
            <person name="Heilman E."/>
            <person name="Heiman D."/>
            <person name="Howarth C."/>
            <person name="Mehta T."/>
            <person name="Neiman D."/>
            <person name="Pearson M."/>
            <person name="Roberts A."/>
            <person name="Saif S."/>
            <person name="Shea T."/>
            <person name="Shenoy N."/>
            <person name="Sisk P."/>
            <person name="Stolte C."/>
            <person name="Sykes S."/>
            <person name="White J."/>
            <person name="Yandava C."/>
            <person name="Burger G."/>
            <person name="Gray M.W."/>
            <person name="Holland P.W.H."/>
            <person name="King N."/>
            <person name="Lang F.B.F."/>
            <person name="Roger A.J."/>
            <person name="Ruiz-Trillo I."/>
            <person name="Haas B."/>
            <person name="Nusbaum C."/>
            <person name="Birren B."/>
        </authorList>
    </citation>
    <scope>NUCLEOTIDE SEQUENCE [LARGE SCALE GENOMIC DNA]</scope>
    <source>
        <strain evidence="2 3">JP610</strain>
    </source>
</reference>
<accession>A0A0L0EZB4</accession>
<feature type="region of interest" description="Disordered" evidence="1">
    <location>
        <begin position="1"/>
        <end position="27"/>
    </location>
</feature>
<sequence>MAFRDVARLASTGEDTQQPSNNTRTAKAFIPAGTVTMATFSTGSETGERALTDSEDTTRNTAPYYHKQPIPHPQNRTGPLDSARDGVNHKSSSISQSPVVAGEVLMSDFANEVTLGCTNSLSRRAMRRGSVGGGSLHGRRGSISST</sequence>
<evidence type="ECO:0000313" key="3">
    <source>
        <dbReference type="Proteomes" id="UP000054560"/>
    </source>
</evidence>
<gene>
    <name evidence="2" type="ORF">SARC_17700</name>
</gene>
<keyword evidence="3" id="KW-1185">Reference proteome</keyword>
<dbReference type="Proteomes" id="UP000054560">
    <property type="component" value="Unassembled WGS sequence"/>
</dbReference>
<protein>
    <submittedName>
        <fullName evidence="2">Uncharacterized protein</fullName>
    </submittedName>
</protein>
<evidence type="ECO:0000256" key="1">
    <source>
        <dbReference type="SAM" id="MobiDB-lite"/>
    </source>
</evidence>
<proteinExistence type="predicted"/>
<feature type="region of interest" description="Disordered" evidence="1">
    <location>
        <begin position="126"/>
        <end position="146"/>
    </location>
</feature>
<organism evidence="2 3">
    <name type="scientific">Sphaeroforma arctica JP610</name>
    <dbReference type="NCBI Taxonomy" id="667725"/>
    <lineage>
        <taxon>Eukaryota</taxon>
        <taxon>Ichthyosporea</taxon>
        <taxon>Ichthyophonida</taxon>
        <taxon>Sphaeroforma</taxon>
    </lineage>
</organism>
<feature type="region of interest" description="Disordered" evidence="1">
    <location>
        <begin position="40"/>
        <end position="99"/>
    </location>
</feature>
<dbReference type="GeneID" id="25918204"/>
<evidence type="ECO:0000313" key="2">
    <source>
        <dbReference type="EMBL" id="KNC69782.1"/>
    </source>
</evidence>